<keyword evidence="7" id="KW-1185">Reference proteome</keyword>
<keyword evidence="4" id="KW-0560">Oxidoreductase</keyword>
<dbReference type="PANTHER" id="PTHR10961">
    <property type="entry name" value="PEROXISOMAL SARCOSINE OXIDASE"/>
    <property type="match status" value="1"/>
</dbReference>
<accession>A0ABZ1HB31</accession>
<dbReference type="RefSeq" id="WP_326759033.1">
    <property type="nucleotide sequence ID" value="NZ_CP109135.1"/>
</dbReference>
<reference evidence="6 7" key="1">
    <citation type="submission" date="2022-10" db="EMBL/GenBank/DDBJ databases">
        <title>The complete genomes of actinobacterial strains from the NBC collection.</title>
        <authorList>
            <person name="Joergensen T.S."/>
            <person name="Alvarez Arevalo M."/>
            <person name="Sterndorff E.B."/>
            <person name="Faurdal D."/>
            <person name="Vuksanovic O."/>
            <person name="Mourched A.-S."/>
            <person name="Charusanti P."/>
            <person name="Shaw S."/>
            <person name="Blin K."/>
            <person name="Weber T."/>
        </authorList>
    </citation>
    <scope>NUCLEOTIDE SEQUENCE [LARGE SCALE GENOMIC DNA]</scope>
    <source>
        <strain evidence="6 7">NBC 01752</strain>
    </source>
</reference>
<feature type="domain" description="FAD dependent oxidoreductase" evidence="5">
    <location>
        <begin position="9"/>
        <end position="358"/>
    </location>
</feature>
<dbReference type="Proteomes" id="UP001340816">
    <property type="component" value="Chromosome"/>
</dbReference>
<dbReference type="PANTHER" id="PTHR10961:SF7">
    <property type="entry name" value="FAD DEPENDENT OXIDOREDUCTASE DOMAIN-CONTAINING PROTEIN"/>
    <property type="match status" value="1"/>
</dbReference>
<evidence type="ECO:0000259" key="5">
    <source>
        <dbReference type="Pfam" id="PF01266"/>
    </source>
</evidence>
<gene>
    <name evidence="6" type="ORF">OHB35_14675</name>
</gene>
<dbReference type="Gene3D" id="3.50.50.60">
    <property type="entry name" value="FAD/NAD(P)-binding domain"/>
    <property type="match status" value="1"/>
</dbReference>
<dbReference type="Gene3D" id="3.30.9.10">
    <property type="entry name" value="D-Amino Acid Oxidase, subunit A, domain 2"/>
    <property type="match status" value="1"/>
</dbReference>
<evidence type="ECO:0000256" key="4">
    <source>
        <dbReference type="ARBA" id="ARBA00023002"/>
    </source>
</evidence>
<protein>
    <submittedName>
        <fullName evidence="6">FAD-dependent oxidoreductase</fullName>
    </submittedName>
</protein>
<name>A0ABZ1HB31_STRPH</name>
<evidence type="ECO:0000256" key="3">
    <source>
        <dbReference type="ARBA" id="ARBA00022827"/>
    </source>
</evidence>
<dbReference type="SUPFAM" id="SSF54373">
    <property type="entry name" value="FAD-linked reductases, C-terminal domain"/>
    <property type="match status" value="1"/>
</dbReference>
<evidence type="ECO:0000256" key="2">
    <source>
        <dbReference type="ARBA" id="ARBA00022630"/>
    </source>
</evidence>
<dbReference type="Pfam" id="PF01266">
    <property type="entry name" value="DAO"/>
    <property type="match status" value="1"/>
</dbReference>
<sequence>MTTEQSTFAVVGAGLAGAATAWRLAEAGHDVTLVERGLPADRAGSSHGSARIFRYAYPSALYTDLVIRSRPLWSELEATTGEQLISRTGCLDWGDRRAPRALARTLEKVGIEHELLSPAIASERWQIAFDSPVLWHPDAGVIGAERAVNAMVSLATSHGARLRTGSDVQRIERTTSGYRLHEAAGDTLDAERVVLCAGGFLPRLLWNVGADERFIAAMPRFAVTQEQAYHFPYRDGTEGWPTFIHKTETIQTYSLPGGRDADFRGQKLAEYAVGKALHSAYEQDGQIDAANRERLIAYVKDNLPGLAPEPYAETTCLFTTTPSEDFVLDRTENLTVISPCSGHGAKFAPLIGVLAAHLASASTPAAGRAALPREFLVGGSLGAASLRDGGQR</sequence>
<comment type="cofactor">
    <cofactor evidence="1">
        <name>FAD</name>
        <dbReference type="ChEBI" id="CHEBI:57692"/>
    </cofactor>
</comment>
<evidence type="ECO:0000256" key="1">
    <source>
        <dbReference type="ARBA" id="ARBA00001974"/>
    </source>
</evidence>
<dbReference type="InterPro" id="IPR036188">
    <property type="entry name" value="FAD/NAD-bd_sf"/>
</dbReference>
<keyword evidence="2" id="KW-0285">Flavoprotein</keyword>
<dbReference type="EMBL" id="CP109135">
    <property type="protein sequence ID" value="WSD14389.1"/>
    <property type="molecule type" value="Genomic_DNA"/>
</dbReference>
<keyword evidence="3" id="KW-0274">FAD</keyword>
<dbReference type="InterPro" id="IPR045170">
    <property type="entry name" value="MTOX"/>
</dbReference>
<proteinExistence type="predicted"/>
<evidence type="ECO:0000313" key="6">
    <source>
        <dbReference type="EMBL" id="WSD14389.1"/>
    </source>
</evidence>
<dbReference type="InterPro" id="IPR006076">
    <property type="entry name" value="FAD-dep_OxRdtase"/>
</dbReference>
<organism evidence="6 7">
    <name type="scientific">Streptomyces phaeochromogenes</name>
    <dbReference type="NCBI Taxonomy" id="1923"/>
    <lineage>
        <taxon>Bacteria</taxon>
        <taxon>Bacillati</taxon>
        <taxon>Actinomycetota</taxon>
        <taxon>Actinomycetes</taxon>
        <taxon>Kitasatosporales</taxon>
        <taxon>Streptomycetaceae</taxon>
        <taxon>Streptomyces</taxon>
        <taxon>Streptomyces phaeochromogenes group</taxon>
    </lineage>
</organism>
<dbReference type="SUPFAM" id="SSF51905">
    <property type="entry name" value="FAD/NAD(P)-binding domain"/>
    <property type="match status" value="1"/>
</dbReference>
<evidence type="ECO:0000313" key="7">
    <source>
        <dbReference type="Proteomes" id="UP001340816"/>
    </source>
</evidence>